<dbReference type="InterPro" id="IPR000209">
    <property type="entry name" value="Peptidase_S8/S53_dom"/>
</dbReference>
<organism evidence="9 10">
    <name type="scientific">Hymenobacter lapidiphilus</name>
    <dbReference type="NCBI Taxonomy" id="2608003"/>
    <lineage>
        <taxon>Bacteria</taxon>
        <taxon>Pseudomonadati</taxon>
        <taxon>Bacteroidota</taxon>
        <taxon>Cytophagia</taxon>
        <taxon>Cytophagales</taxon>
        <taxon>Hymenobacteraceae</taxon>
        <taxon>Hymenobacter</taxon>
    </lineage>
</organism>
<evidence type="ECO:0000256" key="3">
    <source>
        <dbReference type="ARBA" id="ARBA00022801"/>
    </source>
</evidence>
<keyword evidence="4 5" id="KW-0720">Serine protease</keyword>
<dbReference type="InterPro" id="IPR051048">
    <property type="entry name" value="Peptidase_S8/S53_subtilisin"/>
</dbReference>
<comment type="similarity">
    <text evidence="1 5">Belongs to the peptidase S8 family.</text>
</comment>
<dbReference type="RefSeq" id="WP_176906347.1">
    <property type="nucleotide sequence ID" value="NZ_JABKAU010000001.1"/>
</dbReference>
<protein>
    <submittedName>
        <fullName evidence="9">S8 family serine peptidase</fullName>
    </submittedName>
</protein>
<reference evidence="9 10" key="1">
    <citation type="submission" date="2020-05" db="EMBL/GenBank/DDBJ databases">
        <title>Hymenobacter terrestris sp. nov. and Hymenobacter lapidiphilus sp. nov., isolated from regoliths in Antarctica.</title>
        <authorList>
            <person name="Sedlacek I."/>
            <person name="Pantucek R."/>
            <person name="Zeman M."/>
            <person name="Holochova P."/>
            <person name="Kralova S."/>
            <person name="Stankova E."/>
            <person name="Sedo O."/>
            <person name="Micenkova L."/>
            <person name="Svec P."/>
            <person name="Gupta V."/>
            <person name="Sood U."/>
            <person name="Korpole U.S."/>
            <person name="Lal R."/>
        </authorList>
    </citation>
    <scope>NUCLEOTIDE SEQUENCE [LARGE SCALE GENOMIC DNA]</scope>
    <source>
        <strain evidence="9 10">P5342</strain>
    </source>
</reference>
<proteinExistence type="inferred from homology"/>
<feature type="active site" description="Charge relay system" evidence="5">
    <location>
        <position position="234"/>
    </location>
</feature>
<evidence type="ECO:0000256" key="2">
    <source>
        <dbReference type="ARBA" id="ARBA00022670"/>
    </source>
</evidence>
<evidence type="ECO:0000256" key="5">
    <source>
        <dbReference type="PROSITE-ProRule" id="PRU01240"/>
    </source>
</evidence>
<dbReference type="EMBL" id="JABKAU010000001">
    <property type="protein sequence ID" value="NVO29623.1"/>
    <property type="molecule type" value="Genomic_DNA"/>
</dbReference>
<feature type="signal peptide" evidence="7">
    <location>
        <begin position="1"/>
        <end position="19"/>
    </location>
</feature>
<name>A0A7Y7U3R3_9BACT</name>
<keyword evidence="2 5" id="KW-0645">Protease</keyword>
<feature type="chain" id="PRO_5030632830" evidence="7">
    <location>
        <begin position="20"/>
        <end position="570"/>
    </location>
</feature>
<evidence type="ECO:0000259" key="8">
    <source>
        <dbReference type="Pfam" id="PF00082"/>
    </source>
</evidence>
<dbReference type="SUPFAM" id="SSF52743">
    <property type="entry name" value="Subtilisin-like"/>
    <property type="match status" value="1"/>
</dbReference>
<keyword evidence="7" id="KW-0732">Signal</keyword>
<evidence type="ECO:0000256" key="4">
    <source>
        <dbReference type="ARBA" id="ARBA00022825"/>
    </source>
</evidence>
<dbReference type="AlphaFoldDB" id="A0A7Y7U3R3"/>
<dbReference type="Pfam" id="PF00082">
    <property type="entry name" value="Peptidase_S8"/>
    <property type="match status" value="1"/>
</dbReference>
<dbReference type="PANTHER" id="PTHR43399:SF4">
    <property type="entry name" value="CELL WALL-ASSOCIATED PROTEASE"/>
    <property type="match status" value="1"/>
</dbReference>
<comment type="caution">
    <text evidence="9">The sequence shown here is derived from an EMBL/GenBank/DDBJ whole genome shotgun (WGS) entry which is preliminary data.</text>
</comment>
<feature type="active site" description="Charge relay system" evidence="5">
    <location>
        <position position="194"/>
    </location>
</feature>
<feature type="compositionally biased region" description="Low complexity" evidence="6">
    <location>
        <begin position="141"/>
        <end position="158"/>
    </location>
</feature>
<dbReference type="GO" id="GO:0006508">
    <property type="term" value="P:proteolysis"/>
    <property type="evidence" value="ECO:0007669"/>
    <property type="project" value="UniProtKB-KW"/>
</dbReference>
<dbReference type="InterPro" id="IPR015500">
    <property type="entry name" value="Peptidase_S8_subtilisin-rel"/>
</dbReference>
<dbReference type="PRINTS" id="PR00723">
    <property type="entry name" value="SUBTILISIN"/>
</dbReference>
<feature type="domain" description="Peptidase S8/S53" evidence="8">
    <location>
        <begin position="185"/>
        <end position="460"/>
    </location>
</feature>
<evidence type="ECO:0000256" key="6">
    <source>
        <dbReference type="SAM" id="MobiDB-lite"/>
    </source>
</evidence>
<dbReference type="GO" id="GO:0004252">
    <property type="term" value="F:serine-type endopeptidase activity"/>
    <property type="evidence" value="ECO:0007669"/>
    <property type="project" value="UniProtKB-UniRule"/>
</dbReference>
<evidence type="ECO:0000313" key="10">
    <source>
        <dbReference type="Proteomes" id="UP000565521"/>
    </source>
</evidence>
<keyword evidence="3 5" id="KW-0378">Hydrolase</keyword>
<feature type="region of interest" description="Disordered" evidence="6">
    <location>
        <begin position="134"/>
        <end position="161"/>
    </location>
</feature>
<evidence type="ECO:0000256" key="7">
    <source>
        <dbReference type="SAM" id="SignalP"/>
    </source>
</evidence>
<dbReference type="Gene3D" id="3.40.50.200">
    <property type="entry name" value="Peptidase S8/S53 domain"/>
    <property type="match status" value="1"/>
</dbReference>
<gene>
    <name evidence="9" type="ORF">HW554_00270</name>
</gene>
<accession>A0A7Y7U3R3</accession>
<dbReference type="InterPro" id="IPR036852">
    <property type="entry name" value="Peptidase_S8/S53_dom_sf"/>
</dbReference>
<dbReference type="PANTHER" id="PTHR43399">
    <property type="entry name" value="SUBTILISIN-RELATED"/>
    <property type="match status" value="1"/>
</dbReference>
<evidence type="ECO:0000313" key="9">
    <source>
        <dbReference type="EMBL" id="NVO29623.1"/>
    </source>
</evidence>
<sequence>MRRLLLIGLLVGLSLPTLAARPTPPTRATDVAKNTVRRHLIYFRDKTGTPFSTSRPEEFLSGRALQRRQRQQITVLPRDLPVSPGYVQQVKSVPGVQLWYTSRWFNAAIVACDSVTLAQVQALPFVLSARTLNRGQAGGSPQPKTAPAAPAPAEQTTADRSQYGRAYAQVKQVGAERMHAAGFRGEGLQIAVFDAGFTGVNTASVFASMFTENRLLSTFNVVEKSPSVFQRNSHGTQCLSILAADEPGRFVGTAPKASFLLFITEDDVNRSEHPIEEVNWLVAAEYADSAGVDIISSSLGYNTFDAPSPSYSYADMNGRTALSTRAAAVAARVGMLVVNSAGNEGNRSWRHVLAPADADSIMTVGAADSLGVVGSLSSRGPTADGRLKPNLSAMGVATAIVNPSGSISRGDGTSFACPVLAGMAAGFWQANPRLTAQQVITLLQRSGSQATAPDNNLGYGIPDFVRAYNLANPGTPLSTAAARGLAGGMYAYPNPVEAGEPLYLQLPAGLGTGGLEIRIYDARGALVASQQVAPAVTGVVRLETAALRSGVFTCLIGQGLQQQAVRFVKR</sequence>
<evidence type="ECO:0000256" key="1">
    <source>
        <dbReference type="ARBA" id="ARBA00011073"/>
    </source>
</evidence>
<dbReference type="Proteomes" id="UP000565521">
    <property type="component" value="Unassembled WGS sequence"/>
</dbReference>
<dbReference type="CDD" id="cd07493">
    <property type="entry name" value="Peptidases_S8_9"/>
    <property type="match status" value="1"/>
</dbReference>
<feature type="active site" description="Charge relay system" evidence="5">
    <location>
        <position position="414"/>
    </location>
</feature>
<dbReference type="PROSITE" id="PS51892">
    <property type="entry name" value="SUBTILASE"/>
    <property type="match status" value="1"/>
</dbReference>
<keyword evidence="10" id="KW-1185">Reference proteome</keyword>